<gene>
    <name evidence="2" type="ordered locus">cce_3829</name>
</gene>
<dbReference type="HOGENOM" id="CLU_168129_0_0_3"/>
<evidence type="ECO:0000259" key="1">
    <source>
        <dbReference type="SMART" id="SM00930"/>
    </source>
</evidence>
<dbReference type="AlphaFoldDB" id="B1WNZ8"/>
<dbReference type="OrthoDB" id="457861at2"/>
<dbReference type="InterPro" id="IPR045865">
    <property type="entry name" value="ACT-like_dom_sf"/>
</dbReference>
<dbReference type="EMBL" id="CP000806">
    <property type="protein sequence ID" value="ACB53177.1"/>
    <property type="molecule type" value="Genomic_DNA"/>
</dbReference>
<dbReference type="Pfam" id="PF09383">
    <property type="entry name" value="NIL"/>
    <property type="match status" value="1"/>
</dbReference>
<dbReference type="eggNOG" id="COG1135">
    <property type="taxonomic scope" value="Bacteria"/>
</dbReference>
<dbReference type="InterPro" id="IPR018449">
    <property type="entry name" value="NIL_domain"/>
</dbReference>
<organism evidence="2 3">
    <name type="scientific">Crocosphaera subtropica (strain ATCC 51142 / BH68)</name>
    <name type="common">Cyanothece sp. (strain ATCC 51142)</name>
    <dbReference type="NCBI Taxonomy" id="43989"/>
    <lineage>
        <taxon>Bacteria</taxon>
        <taxon>Bacillati</taxon>
        <taxon>Cyanobacteriota</taxon>
        <taxon>Cyanophyceae</taxon>
        <taxon>Oscillatoriophycideae</taxon>
        <taxon>Chroococcales</taxon>
        <taxon>Aphanothecaceae</taxon>
        <taxon>Crocosphaera</taxon>
        <taxon>Crocosphaera subtropica</taxon>
    </lineage>
</organism>
<name>B1WNZ8_CROS5</name>
<sequence>MTLLSNSNQQDRFIQRRITIQIPAEYHQDPILSQLATFYHLKINILGAMLDQTGDQSGWFDLDIQGESQQIENALLSLRENNIIIWGDSTQEYDGW</sequence>
<feature type="domain" description="NIL" evidence="1">
    <location>
        <begin position="14"/>
        <end position="88"/>
    </location>
</feature>
<dbReference type="Proteomes" id="UP000001203">
    <property type="component" value="Chromosome circular"/>
</dbReference>
<reference evidence="2 3" key="1">
    <citation type="journal article" date="2008" name="Proc. Natl. Acad. Sci. U.S.A.">
        <title>The genome of Cyanothece 51142, a unicellular diazotrophic cyanobacterium important in the marine nitrogen cycle.</title>
        <authorList>
            <person name="Welsh E.A."/>
            <person name="Liberton M."/>
            <person name="Stoeckel J."/>
            <person name="Loh T."/>
            <person name="Elvitigala T."/>
            <person name="Wang C."/>
            <person name="Wollam A."/>
            <person name="Fulton R.S."/>
            <person name="Clifton S.W."/>
            <person name="Jacobs J.M."/>
            <person name="Aurora R."/>
            <person name="Ghosh B.K."/>
            <person name="Sherman L.A."/>
            <person name="Smith R.D."/>
            <person name="Wilson R.K."/>
            <person name="Pakrasi H.B."/>
        </authorList>
    </citation>
    <scope>NUCLEOTIDE SEQUENCE [LARGE SCALE GENOMIC DNA]</scope>
    <source>
        <strain evidence="3">ATCC 51142 / BH68</strain>
    </source>
</reference>
<keyword evidence="3" id="KW-1185">Reference proteome</keyword>
<protein>
    <recommendedName>
        <fullName evidence="1">NIL domain-containing protein</fullName>
    </recommendedName>
</protein>
<evidence type="ECO:0000313" key="3">
    <source>
        <dbReference type="Proteomes" id="UP000001203"/>
    </source>
</evidence>
<accession>B1WNZ8</accession>
<dbReference type="SUPFAM" id="SSF55021">
    <property type="entry name" value="ACT-like"/>
    <property type="match status" value="1"/>
</dbReference>
<dbReference type="Gene3D" id="3.30.70.260">
    <property type="match status" value="1"/>
</dbReference>
<dbReference type="STRING" id="43989.cce_3829"/>
<proteinExistence type="predicted"/>
<dbReference type="SMART" id="SM00930">
    <property type="entry name" value="NIL"/>
    <property type="match status" value="1"/>
</dbReference>
<evidence type="ECO:0000313" key="2">
    <source>
        <dbReference type="EMBL" id="ACB53177.1"/>
    </source>
</evidence>
<dbReference type="RefSeq" id="WP_009547186.1">
    <property type="nucleotide sequence ID" value="NC_010546.1"/>
</dbReference>
<dbReference type="KEGG" id="cyt:cce_3829"/>